<gene>
    <name evidence="1" type="ORF">XBO1_2650002</name>
</gene>
<sequence length="113" mass="12807">MATCSGVCSFTAHSELTKFSNIIISDDFYSISFDFEYDDYSVSGKSYVVSLRQVKGKTSLYKGEAIERKTQDEIKLSARVLRDNEEGLMLISCLDWEEKGSSYVWSVDITLDD</sequence>
<dbReference type="RefSeq" id="WP_038259120.1">
    <property type="nucleotide sequence ID" value="NZ_CAWLUU010000232.1"/>
</dbReference>
<protein>
    <submittedName>
        <fullName evidence="1">Uncharacterized protein</fullName>
    </submittedName>
</protein>
<dbReference type="Proteomes" id="UP000028483">
    <property type="component" value="Unassembled WGS sequence"/>
</dbReference>
<evidence type="ECO:0000313" key="1">
    <source>
        <dbReference type="EMBL" id="CDH07320.1"/>
    </source>
</evidence>
<dbReference type="EMBL" id="CBSX010000185">
    <property type="protein sequence ID" value="CDH07320.1"/>
    <property type="molecule type" value="Genomic_DNA"/>
</dbReference>
<dbReference type="HOGENOM" id="CLU_2132561_0_0_6"/>
<organism evidence="1 2">
    <name type="scientific">Xenorhabdus bovienii str. oregonense</name>
    <dbReference type="NCBI Taxonomy" id="1398202"/>
    <lineage>
        <taxon>Bacteria</taxon>
        <taxon>Pseudomonadati</taxon>
        <taxon>Pseudomonadota</taxon>
        <taxon>Gammaproteobacteria</taxon>
        <taxon>Enterobacterales</taxon>
        <taxon>Morganellaceae</taxon>
        <taxon>Xenorhabdus</taxon>
    </lineage>
</organism>
<proteinExistence type="predicted"/>
<accession>A0A077P864</accession>
<comment type="caution">
    <text evidence="1">The sequence shown here is derived from an EMBL/GenBank/DDBJ whole genome shotgun (WGS) entry which is preliminary data.</text>
</comment>
<dbReference type="AlphaFoldDB" id="A0A077P864"/>
<reference evidence="1" key="1">
    <citation type="submission" date="2013-07" db="EMBL/GenBank/DDBJ databases">
        <title>Sub-species coevolution in mutualistic symbiosis.</title>
        <authorList>
            <person name="Murfin K."/>
            <person name="Klassen J."/>
            <person name="Lee M."/>
            <person name="Forst S."/>
            <person name="Stock P."/>
            <person name="Goodrich-Blair H."/>
        </authorList>
    </citation>
    <scope>NUCLEOTIDE SEQUENCE [LARGE SCALE GENOMIC DNA]</scope>
    <source>
        <strain evidence="1">Oregonense</strain>
    </source>
</reference>
<name>A0A077P864_XENBV</name>
<evidence type="ECO:0000313" key="2">
    <source>
        <dbReference type="Proteomes" id="UP000028483"/>
    </source>
</evidence>